<keyword evidence="6" id="KW-0547">Nucleotide-binding</keyword>
<dbReference type="Proteomes" id="UP000001106">
    <property type="component" value="Chromosome"/>
</dbReference>
<evidence type="ECO:0000256" key="12">
    <source>
        <dbReference type="NCBIfam" id="TIGR01064"/>
    </source>
</evidence>
<accession>A6UUF7</accession>
<dbReference type="EC" id="2.7.1.40" evidence="3 12"/>
<evidence type="ECO:0000256" key="8">
    <source>
        <dbReference type="ARBA" id="ARBA00022840"/>
    </source>
</evidence>
<dbReference type="RefSeq" id="WP_011973261.1">
    <property type="nucleotide sequence ID" value="NC_009635.1"/>
</dbReference>
<keyword evidence="10 13" id="KW-0324">Glycolysis</keyword>
<dbReference type="EMBL" id="CP000743">
    <property type="protein sequence ID" value="ABR56129.1"/>
    <property type="molecule type" value="Genomic_DNA"/>
</dbReference>
<dbReference type="InterPro" id="IPR015795">
    <property type="entry name" value="Pyrv_Knase_C"/>
</dbReference>
<dbReference type="Gene3D" id="3.20.20.60">
    <property type="entry name" value="Phosphoenolpyruvate-binding domains"/>
    <property type="match status" value="1"/>
</dbReference>
<dbReference type="Gene3D" id="2.40.33.10">
    <property type="entry name" value="PK beta-barrel domain-like"/>
    <property type="match status" value="1"/>
</dbReference>
<dbReference type="KEGG" id="mae:Maeo_0544"/>
<sequence length="450" mass="50200">MKNNIFNRKTKILITMGPSIERVLEKSANIIDGVRFNMSHAKIEEMDKYMEILNKNNIAKLMDLKGNKLRIKTTNISSIKAGETVIIGKDVILSHHPVNEVEIGHFILINDGKVKLKIDNIKDNLIYATAIVGGEIKQGNGINTPDSSLKMPIIAIEDIEHIKYAIKHDFEYIALSFVRNKNDIINLKNILQEYNGNIPIIAKIETKEGLKNIEEISIYADGIMVARGDLGVEIPIENIPVKQKEIIRTANKHGKIVITATQMLDSMVNNPYPTRAELTDIANAIYDGTDCIMLSNETSIGKYPIEAIKVMDNVAKISEKDIDKFGRKTKLGSCSTSIGIAYATYALFEQLRPKIILTPTWSGSSAKLISKFKPSIPIIAPTPNIKTFRKLRLVWGVTPVLSDEVHSIDDILNLSKEIAKKYIDTGTYIITLGHPIGMKKTNLIKVETIE</sequence>
<dbReference type="GO" id="GO:0005524">
    <property type="term" value="F:ATP binding"/>
    <property type="evidence" value="ECO:0007669"/>
    <property type="project" value="UniProtKB-KW"/>
</dbReference>
<comment type="similarity">
    <text evidence="2 13">Belongs to the pyruvate kinase family.</text>
</comment>
<dbReference type="InterPro" id="IPR036918">
    <property type="entry name" value="Pyrv_Knase_C_sf"/>
</dbReference>
<dbReference type="OrthoDB" id="56298at2157"/>
<feature type="domain" description="Pyruvate kinase C-terminal" evidence="15">
    <location>
        <begin position="340"/>
        <end position="446"/>
    </location>
</feature>
<dbReference type="InterPro" id="IPR040442">
    <property type="entry name" value="Pyrv_kinase-like_dom_sf"/>
</dbReference>
<comment type="pathway">
    <text evidence="1 13">Carbohydrate degradation; glycolysis; pyruvate from D-glyceraldehyde 3-phosphate: step 5/5.</text>
</comment>
<evidence type="ECO:0000256" key="2">
    <source>
        <dbReference type="ARBA" id="ARBA00008663"/>
    </source>
</evidence>
<dbReference type="PRINTS" id="PR01050">
    <property type="entry name" value="PYRUVTKNASE"/>
</dbReference>
<comment type="catalytic activity">
    <reaction evidence="13">
        <text>pyruvate + ATP = phosphoenolpyruvate + ADP + H(+)</text>
        <dbReference type="Rhea" id="RHEA:18157"/>
        <dbReference type="ChEBI" id="CHEBI:15361"/>
        <dbReference type="ChEBI" id="CHEBI:15378"/>
        <dbReference type="ChEBI" id="CHEBI:30616"/>
        <dbReference type="ChEBI" id="CHEBI:58702"/>
        <dbReference type="ChEBI" id="CHEBI:456216"/>
        <dbReference type="EC" id="2.7.1.40"/>
    </reaction>
</comment>
<dbReference type="InterPro" id="IPR018209">
    <property type="entry name" value="Pyrv_Knase_AS"/>
</dbReference>
<evidence type="ECO:0000256" key="1">
    <source>
        <dbReference type="ARBA" id="ARBA00004997"/>
    </source>
</evidence>
<dbReference type="GeneID" id="5326392"/>
<dbReference type="SUPFAM" id="SSF52935">
    <property type="entry name" value="PK C-terminal domain-like"/>
    <property type="match status" value="1"/>
</dbReference>
<evidence type="ECO:0000256" key="9">
    <source>
        <dbReference type="ARBA" id="ARBA00022842"/>
    </source>
</evidence>
<evidence type="ECO:0000256" key="5">
    <source>
        <dbReference type="ARBA" id="ARBA00022723"/>
    </source>
</evidence>
<keyword evidence="7 13" id="KW-0418">Kinase</keyword>
<dbReference type="InterPro" id="IPR015793">
    <property type="entry name" value="Pyrv_Knase_brl"/>
</dbReference>
<evidence type="ECO:0000259" key="14">
    <source>
        <dbReference type="Pfam" id="PF00224"/>
    </source>
</evidence>
<dbReference type="Gene3D" id="3.40.1380.20">
    <property type="entry name" value="Pyruvate kinase, C-terminal domain"/>
    <property type="match status" value="1"/>
</dbReference>
<reference evidence="16" key="1">
    <citation type="submission" date="2007-06" db="EMBL/GenBank/DDBJ databases">
        <title>Complete sequence of Methanococcus aeolicus Nankai-3.</title>
        <authorList>
            <consortium name="US DOE Joint Genome Institute"/>
            <person name="Copeland A."/>
            <person name="Lucas S."/>
            <person name="Lapidus A."/>
            <person name="Barry K."/>
            <person name="Glavina del Rio T."/>
            <person name="Dalin E."/>
            <person name="Tice H."/>
            <person name="Pitluck S."/>
            <person name="Chain P."/>
            <person name="Malfatti S."/>
            <person name="Shin M."/>
            <person name="Vergez L."/>
            <person name="Schmutz J."/>
            <person name="Larimer F."/>
            <person name="Land M."/>
            <person name="Hauser L."/>
            <person name="Kyrpides N."/>
            <person name="Lykidis A."/>
            <person name="Sieprawska-Lupa M."/>
            <person name="Whitman W.B."/>
            <person name="Richardson P."/>
        </authorList>
    </citation>
    <scope>NUCLEOTIDE SEQUENCE [LARGE SCALE GENOMIC DNA]</scope>
    <source>
        <strain evidence="16">Nankai-3</strain>
    </source>
</reference>
<proteinExistence type="inferred from homology"/>
<keyword evidence="9 13" id="KW-0460">Magnesium</keyword>
<dbReference type="UniPathway" id="UPA00109">
    <property type="reaction ID" value="UER00188"/>
</dbReference>
<dbReference type="AlphaFoldDB" id="A6UUF7"/>
<evidence type="ECO:0000256" key="13">
    <source>
        <dbReference type="RuleBase" id="RU000504"/>
    </source>
</evidence>
<keyword evidence="8" id="KW-0067">ATP-binding</keyword>
<evidence type="ECO:0000259" key="15">
    <source>
        <dbReference type="Pfam" id="PF02887"/>
    </source>
</evidence>
<dbReference type="NCBIfam" id="TIGR01064">
    <property type="entry name" value="pyruv_kin"/>
    <property type="match status" value="1"/>
</dbReference>
<dbReference type="STRING" id="419665.Maeo_0544"/>
<evidence type="ECO:0000256" key="4">
    <source>
        <dbReference type="ARBA" id="ARBA00022679"/>
    </source>
</evidence>
<keyword evidence="5" id="KW-0479">Metal-binding</keyword>
<evidence type="ECO:0000256" key="6">
    <source>
        <dbReference type="ARBA" id="ARBA00022741"/>
    </source>
</evidence>
<keyword evidence="17" id="KW-1185">Reference proteome</keyword>
<dbReference type="InterPro" id="IPR015806">
    <property type="entry name" value="Pyrv_Knase_insert_dom_sf"/>
</dbReference>
<protein>
    <recommendedName>
        <fullName evidence="3 12">Pyruvate kinase</fullName>
        <ecNumber evidence="3 12">2.7.1.40</ecNumber>
    </recommendedName>
</protein>
<evidence type="ECO:0000256" key="10">
    <source>
        <dbReference type="ARBA" id="ARBA00023152"/>
    </source>
</evidence>
<dbReference type="GO" id="GO:0000287">
    <property type="term" value="F:magnesium ion binding"/>
    <property type="evidence" value="ECO:0007669"/>
    <property type="project" value="UniProtKB-UniRule"/>
</dbReference>
<dbReference type="GO" id="GO:0030955">
    <property type="term" value="F:potassium ion binding"/>
    <property type="evidence" value="ECO:0007669"/>
    <property type="project" value="UniProtKB-UniRule"/>
</dbReference>
<dbReference type="SUPFAM" id="SSF51621">
    <property type="entry name" value="Phosphoenolpyruvate/pyruvate domain"/>
    <property type="match status" value="1"/>
</dbReference>
<name>A6UUF7_META3</name>
<dbReference type="Pfam" id="PF02887">
    <property type="entry name" value="PK_C"/>
    <property type="match status" value="1"/>
</dbReference>
<gene>
    <name evidence="16" type="ordered locus">Maeo_0544</name>
</gene>
<evidence type="ECO:0000313" key="16">
    <source>
        <dbReference type="EMBL" id="ABR56129.1"/>
    </source>
</evidence>
<evidence type="ECO:0000256" key="7">
    <source>
        <dbReference type="ARBA" id="ARBA00022777"/>
    </source>
</evidence>
<dbReference type="Pfam" id="PF00224">
    <property type="entry name" value="PK"/>
    <property type="match status" value="1"/>
</dbReference>
<evidence type="ECO:0000256" key="3">
    <source>
        <dbReference type="ARBA" id="ARBA00012142"/>
    </source>
</evidence>
<keyword evidence="11 16" id="KW-0670">Pyruvate</keyword>
<dbReference type="PANTHER" id="PTHR11817">
    <property type="entry name" value="PYRUVATE KINASE"/>
    <property type="match status" value="1"/>
</dbReference>
<organism evidence="16 17">
    <name type="scientific">Methanococcus aeolicus (strain ATCC BAA-1280 / DSM 17508 / OCM 812 / Nankai-3)</name>
    <dbReference type="NCBI Taxonomy" id="419665"/>
    <lineage>
        <taxon>Archaea</taxon>
        <taxon>Methanobacteriati</taxon>
        <taxon>Methanobacteriota</taxon>
        <taxon>Methanomada group</taxon>
        <taxon>Methanococci</taxon>
        <taxon>Methanococcales</taxon>
        <taxon>Methanococcaceae</taxon>
        <taxon>Methanococcus</taxon>
    </lineage>
</organism>
<dbReference type="GO" id="GO:0016301">
    <property type="term" value="F:kinase activity"/>
    <property type="evidence" value="ECO:0007669"/>
    <property type="project" value="UniProtKB-KW"/>
</dbReference>
<dbReference type="InterPro" id="IPR015813">
    <property type="entry name" value="Pyrv/PenolPyrv_kinase-like_dom"/>
</dbReference>
<evidence type="ECO:0000313" key="17">
    <source>
        <dbReference type="Proteomes" id="UP000001106"/>
    </source>
</evidence>
<dbReference type="SUPFAM" id="SSF50800">
    <property type="entry name" value="PK beta-barrel domain-like"/>
    <property type="match status" value="1"/>
</dbReference>
<dbReference type="InterPro" id="IPR011037">
    <property type="entry name" value="Pyrv_Knase-like_insert_dom_sf"/>
</dbReference>
<evidence type="ECO:0000256" key="11">
    <source>
        <dbReference type="ARBA" id="ARBA00023317"/>
    </source>
</evidence>
<dbReference type="eggNOG" id="arCOG04120">
    <property type="taxonomic scope" value="Archaea"/>
</dbReference>
<dbReference type="HOGENOM" id="CLU_015439_0_2_2"/>
<keyword evidence="4 13" id="KW-0808">Transferase</keyword>
<feature type="domain" description="Pyruvate kinase barrel" evidence="14">
    <location>
        <begin position="8"/>
        <end position="308"/>
    </location>
</feature>
<dbReference type="GO" id="GO:0004743">
    <property type="term" value="F:pyruvate kinase activity"/>
    <property type="evidence" value="ECO:0007669"/>
    <property type="project" value="UniProtKB-UniRule"/>
</dbReference>
<dbReference type="InterPro" id="IPR001697">
    <property type="entry name" value="Pyr_Knase"/>
</dbReference>
<dbReference type="PROSITE" id="PS00110">
    <property type="entry name" value="PYRUVATE_KINASE"/>
    <property type="match status" value="1"/>
</dbReference>